<dbReference type="EMBL" id="VWSJ01000034">
    <property type="protein sequence ID" value="MSN97008.1"/>
    <property type="molecule type" value="Genomic_DNA"/>
</dbReference>
<name>A0A6L5WIA7_9BACT</name>
<dbReference type="GO" id="GO:0000287">
    <property type="term" value="F:magnesium ion binding"/>
    <property type="evidence" value="ECO:0007669"/>
    <property type="project" value="UniProtKB-UniRule"/>
</dbReference>
<comment type="function">
    <text evidence="2">Catalyzes the ATP-dependent phosphorylation of thiamine-monophosphate (TMP) to form thiamine-pyrophosphate (TPP), the active form of vitamin B1.</text>
</comment>
<comment type="caution">
    <text evidence="2">Lacks conserved residue(s) required for the propagation of feature annotation.</text>
</comment>
<feature type="domain" description="PurM-like N-terminal" evidence="3">
    <location>
        <begin position="17"/>
        <end position="123"/>
    </location>
</feature>
<feature type="binding site" evidence="2">
    <location>
        <position position="60"/>
    </location>
    <ligand>
        <name>Mg(2+)</name>
        <dbReference type="ChEBI" id="CHEBI:18420"/>
        <label>2</label>
    </ligand>
</feature>
<dbReference type="HAMAP" id="MF_02128">
    <property type="entry name" value="TMP_kinase"/>
    <property type="match status" value="1"/>
</dbReference>
<dbReference type="GO" id="GO:0009228">
    <property type="term" value="P:thiamine biosynthetic process"/>
    <property type="evidence" value="ECO:0007669"/>
    <property type="project" value="UniProtKB-KW"/>
</dbReference>
<dbReference type="Proteomes" id="UP000476338">
    <property type="component" value="Unassembled WGS sequence"/>
</dbReference>
<dbReference type="InterPro" id="IPR036921">
    <property type="entry name" value="PurM-like_N_sf"/>
</dbReference>
<keyword evidence="2" id="KW-0460">Magnesium</keyword>
<feature type="binding site" evidence="2">
    <location>
        <position position="29"/>
    </location>
    <ligand>
        <name>Mg(2+)</name>
        <dbReference type="ChEBI" id="CHEBI:18420"/>
        <label>4</label>
    </ligand>
</feature>
<evidence type="ECO:0000259" key="3">
    <source>
        <dbReference type="Pfam" id="PF00586"/>
    </source>
</evidence>
<sequence length="270" mass="30775">MDKEKFIISKFENKFIGDDGAVVGNYVYSKDIFLENTHFKRGWLSDYEIGKKAMLINISDIIVMNAVPKYVLLGLMIPRNMEFAKIIELKKGIKEVCDKFGVVIIGGDTVGSNLLGISVSVIGFSKKAIFRNAMKKGEILAFTGNLGSSLKGLRALQNGGKIGKNSRFRNIILRDKFFYKASKFINSAMDISDGLASDLPKFIRDKNIKFLKNLSKFEFLSGEEYEILFSFNKKHKFRIINEAKRARINLKIFGETTYGKYKKRARSWHF</sequence>
<dbReference type="SUPFAM" id="SSF55326">
    <property type="entry name" value="PurM N-terminal domain-like"/>
    <property type="match status" value="1"/>
</dbReference>
<dbReference type="GO" id="GO:0009030">
    <property type="term" value="F:thiamine-phosphate kinase activity"/>
    <property type="evidence" value="ECO:0007669"/>
    <property type="project" value="UniProtKB-UniRule"/>
</dbReference>
<dbReference type="RefSeq" id="WP_154571260.1">
    <property type="nucleotide sequence ID" value="NZ_VWSJ01000034.1"/>
</dbReference>
<feature type="binding site" evidence="2">
    <location>
        <position position="192"/>
    </location>
    <ligand>
        <name>ATP</name>
        <dbReference type="ChEBI" id="CHEBI:30616"/>
    </ligand>
</feature>
<dbReference type="GO" id="GO:0005524">
    <property type="term" value="F:ATP binding"/>
    <property type="evidence" value="ECO:0007669"/>
    <property type="project" value="UniProtKB-UniRule"/>
</dbReference>
<feature type="binding site" evidence="2">
    <location>
        <position position="31"/>
    </location>
    <ligand>
        <name>Mg(2+)</name>
        <dbReference type="ChEBI" id="CHEBI:18420"/>
        <label>1</label>
    </ligand>
</feature>
<feature type="binding site" evidence="2">
    <location>
        <position position="60"/>
    </location>
    <ligand>
        <name>Mg(2+)</name>
        <dbReference type="ChEBI" id="CHEBI:18420"/>
        <label>4</label>
    </ligand>
</feature>
<dbReference type="InterPro" id="IPR036676">
    <property type="entry name" value="PurM-like_C_sf"/>
</dbReference>
<feature type="binding site" evidence="2">
    <location>
        <begin position="107"/>
        <end position="108"/>
    </location>
    <ligand>
        <name>ATP</name>
        <dbReference type="ChEBI" id="CHEBI:30616"/>
    </ligand>
</feature>
<keyword evidence="2" id="KW-0547">Nucleotide-binding</keyword>
<accession>A0A6L5WIA7</accession>
<keyword evidence="2" id="KW-0067">ATP-binding</keyword>
<reference evidence="4 5" key="1">
    <citation type="submission" date="2019-09" db="EMBL/GenBank/DDBJ databases">
        <authorList>
            <person name="Silva M."/>
            <person name="Pereira G."/>
            <person name="Lopes-Da-Costa L."/>
            <person name="Silva E."/>
        </authorList>
    </citation>
    <scope>NUCLEOTIDE SEQUENCE [LARGE SCALE GENOMIC DNA]</scope>
    <source>
        <strain evidence="4 5">FMV-PI01</strain>
    </source>
</reference>
<feature type="binding site" evidence="2">
    <location>
        <position position="60"/>
    </location>
    <ligand>
        <name>Mg(2+)</name>
        <dbReference type="ChEBI" id="CHEBI:18420"/>
        <label>3</label>
    </ligand>
</feature>
<feature type="binding site" evidence="2">
    <location>
        <position position="193"/>
    </location>
    <ligand>
        <name>Mg(2+)</name>
        <dbReference type="ChEBI" id="CHEBI:18420"/>
        <label>5</label>
    </ligand>
</feature>
<comment type="pathway">
    <text evidence="2">Cofactor biosynthesis; thiamine diphosphate biosynthesis; thiamine diphosphate from thiamine phosphate: step 1/1.</text>
</comment>
<protein>
    <recommendedName>
        <fullName evidence="2">Thiamine-monophosphate kinase</fullName>
        <shortName evidence="2">TMP kinase</shortName>
        <shortName evidence="2">Thiamine-phosphate kinase</shortName>
        <ecNumber evidence="2">2.7.4.16</ecNumber>
    </recommendedName>
</protein>
<keyword evidence="2 4" id="KW-0808">Transferase</keyword>
<dbReference type="Pfam" id="PF00586">
    <property type="entry name" value="AIRS"/>
    <property type="match status" value="1"/>
</dbReference>
<feature type="binding site" evidence="2">
    <location>
        <position position="223"/>
    </location>
    <ligand>
        <name>substrate</name>
    </ligand>
</feature>
<feature type="binding site" evidence="2">
    <location>
        <position position="190"/>
    </location>
    <ligand>
        <name>Mg(2+)</name>
        <dbReference type="ChEBI" id="CHEBI:18420"/>
        <label>3</label>
    </ligand>
</feature>
<dbReference type="PANTHER" id="PTHR30270">
    <property type="entry name" value="THIAMINE-MONOPHOSPHATE KINASE"/>
    <property type="match status" value="1"/>
</dbReference>
<evidence type="ECO:0000313" key="5">
    <source>
        <dbReference type="Proteomes" id="UP000476338"/>
    </source>
</evidence>
<evidence type="ECO:0000256" key="2">
    <source>
        <dbReference type="HAMAP-Rule" id="MF_02128"/>
    </source>
</evidence>
<comment type="miscellaneous">
    <text evidence="2">Reaction mechanism of ThiL seems to utilize a direct, inline transfer of the gamma-phosphate of ATP to TMP rather than a phosphorylated enzyme intermediate.</text>
</comment>
<feature type="binding site" evidence="2">
    <location>
        <position position="19"/>
    </location>
    <ligand>
        <name>Mg(2+)</name>
        <dbReference type="ChEBI" id="CHEBI:18420"/>
        <label>4</label>
    </ligand>
</feature>
<comment type="similarity">
    <text evidence="2">Belongs to the thiamine-monophosphate kinase family.</text>
</comment>
<dbReference type="GO" id="GO:0009229">
    <property type="term" value="P:thiamine diphosphate biosynthetic process"/>
    <property type="evidence" value="ECO:0007669"/>
    <property type="project" value="UniProtKB-UniRule"/>
</dbReference>
<dbReference type="PANTHER" id="PTHR30270:SF0">
    <property type="entry name" value="THIAMINE-MONOPHOSPHATE KINASE"/>
    <property type="match status" value="1"/>
</dbReference>
<dbReference type="CDD" id="cd02194">
    <property type="entry name" value="ThiL"/>
    <property type="match status" value="1"/>
</dbReference>
<dbReference type="InterPro" id="IPR016188">
    <property type="entry name" value="PurM-like_N"/>
</dbReference>
<dbReference type="Gene3D" id="3.30.1330.10">
    <property type="entry name" value="PurM-like, N-terminal domain"/>
    <property type="match status" value="1"/>
</dbReference>
<organism evidence="4 5">
    <name type="scientific">Campylobacter portucalensis</name>
    <dbReference type="NCBI Taxonomy" id="2608384"/>
    <lineage>
        <taxon>Bacteria</taxon>
        <taxon>Pseudomonadati</taxon>
        <taxon>Campylobacterota</taxon>
        <taxon>Epsilonproteobacteria</taxon>
        <taxon>Campylobacterales</taxon>
        <taxon>Campylobacteraceae</taxon>
        <taxon>Campylobacter</taxon>
    </lineage>
</organism>
<dbReference type="Gene3D" id="3.90.650.10">
    <property type="entry name" value="PurM-like C-terminal domain"/>
    <property type="match status" value="1"/>
</dbReference>
<dbReference type="UniPathway" id="UPA00060">
    <property type="reaction ID" value="UER00142"/>
</dbReference>
<comment type="caution">
    <text evidence="4">The sequence shown here is derived from an EMBL/GenBank/DDBJ whole genome shotgun (WGS) entry which is preliminary data.</text>
</comment>
<keyword evidence="2" id="KW-0479">Metal-binding</keyword>
<keyword evidence="5" id="KW-1185">Reference proteome</keyword>
<keyword evidence="2 4" id="KW-0418">Kinase</keyword>
<dbReference type="InterPro" id="IPR006283">
    <property type="entry name" value="ThiL-like"/>
</dbReference>
<dbReference type="EC" id="2.7.4.16" evidence="2"/>
<evidence type="ECO:0000256" key="1">
    <source>
        <dbReference type="ARBA" id="ARBA00022977"/>
    </source>
</evidence>
<feature type="binding site" evidence="2">
    <location>
        <position position="38"/>
    </location>
    <ligand>
        <name>substrate</name>
    </ligand>
</feature>
<dbReference type="NCBIfam" id="NF004354">
    <property type="entry name" value="PRK05731.2-3"/>
    <property type="match status" value="1"/>
</dbReference>
<feature type="binding site" evidence="2">
    <location>
        <position position="31"/>
    </location>
    <ligand>
        <name>Mg(2+)</name>
        <dbReference type="ChEBI" id="CHEBI:18420"/>
        <label>2</label>
    </ligand>
</feature>
<dbReference type="SUPFAM" id="SSF56042">
    <property type="entry name" value="PurM C-terminal domain-like"/>
    <property type="match status" value="1"/>
</dbReference>
<feature type="binding site" evidence="2">
    <location>
        <position position="108"/>
    </location>
    <ligand>
        <name>Mg(2+)</name>
        <dbReference type="ChEBI" id="CHEBI:18420"/>
        <label>1</label>
    </ligand>
</feature>
<feature type="binding site" evidence="2">
    <location>
        <position position="19"/>
    </location>
    <ligand>
        <name>Mg(2+)</name>
        <dbReference type="ChEBI" id="CHEBI:18420"/>
        <label>3</label>
    </ligand>
</feature>
<dbReference type="AlphaFoldDB" id="A0A6L5WIA7"/>
<reference evidence="4 5" key="2">
    <citation type="submission" date="2020-03" db="EMBL/GenBank/DDBJ databases">
        <title>Campylobacter portucalensis sp. nov., a new species of Campylobacter isolated from the reproductive tract of bulls.</title>
        <authorList>
            <person name="Silva M.F."/>
            <person name="Pereira G."/>
            <person name="Carneiro C."/>
            <person name="Hemphill A."/>
            <person name="Mateus L."/>
            <person name="Lopes-Da-Costa L."/>
            <person name="Silva E."/>
        </authorList>
    </citation>
    <scope>NUCLEOTIDE SEQUENCE [LARGE SCALE GENOMIC DNA]</scope>
    <source>
        <strain evidence="4 5">FMV-PI01</strain>
    </source>
</reference>
<comment type="catalytic activity">
    <reaction evidence="2">
        <text>thiamine phosphate + ATP = thiamine diphosphate + ADP</text>
        <dbReference type="Rhea" id="RHEA:15913"/>
        <dbReference type="ChEBI" id="CHEBI:30616"/>
        <dbReference type="ChEBI" id="CHEBI:37575"/>
        <dbReference type="ChEBI" id="CHEBI:58937"/>
        <dbReference type="ChEBI" id="CHEBI:456216"/>
        <dbReference type="EC" id="2.7.4.16"/>
    </reaction>
</comment>
<evidence type="ECO:0000313" key="4">
    <source>
        <dbReference type="EMBL" id="MSN97008.1"/>
    </source>
</evidence>
<gene>
    <name evidence="2" type="primary">thiL</name>
    <name evidence="4" type="ORF">F1B92_07520</name>
</gene>
<proteinExistence type="inferred from homology"/>
<feature type="binding site" evidence="2">
    <location>
        <position position="131"/>
    </location>
    <ligand>
        <name>ATP</name>
        <dbReference type="ChEBI" id="CHEBI:30616"/>
    </ligand>
</feature>
<keyword evidence="1 2" id="KW-0784">Thiamine biosynthesis</keyword>